<reference evidence="1 2" key="1">
    <citation type="submission" date="2018-10" db="EMBL/GenBank/DDBJ databases">
        <title>A high-quality apple genome assembly.</title>
        <authorList>
            <person name="Hu J."/>
        </authorList>
    </citation>
    <scope>NUCLEOTIDE SEQUENCE [LARGE SCALE GENOMIC DNA]</scope>
    <source>
        <strain evidence="2">cv. HFTH1</strain>
        <tissue evidence="1">Young leaf</tissue>
    </source>
</reference>
<accession>A0A498J5D8</accession>
<comment type="caution">
    <text evidence="1">The sequence shown here is derived from an EMBL/GenBank/DDBJ whole genome shotgun (WGS) entry which is preliminary data.</text>
</comment>
<evidence type="ECO:0000313" key="2">
    <source>
        <dbReference type="Proteomes" id="UP000290289"/>
    </source>
</evidence>
<dbReference type="EMBL" id="RDQH01000334">
    <property type="protein sequence ID" value="RXH90989.1"/>
    <property type="molecule type" value="Genomic_DNA"/>
</dbReference>
<sequence>MPLAYCLSYRTTLSPPSFCAFAYATSTTEAEALHMESHPFKTYRLQNLTSWTYLPAHTKSPVSGLVFHACCWKC</sequence>
<protein>
    <submittedName>
        <fullName evidence="1">Uncharacterized protein</fullName>
    </submittedName>
</protein>
<dbReference type="AlphaFoldDB" id="A0A498J5D8"/>
<proteinExistence type="predicted"/>
<dbReference type="Proteomes" id="UP000290289">
    <property type="component" value="Chromosome 8"/>
</dbReference>
<evidence type="ECO:0000313" key="1">
    <source>
        <dbReference type="EMBL" id="RXH90989.1"/>
    </source>
</evidence>
<gene>
    <name evidence="1" type="ORF">DVH24_014708</name>
</gene>
<organism evidence="1 2">
    <name type="scientific">Malus domestica</name>
    <name type="common">Apple</name>
    <name type="synonym">Pyrus malus</name>
    <dbReference type="NCBI Taxonomy" id="3750"/>
    <lineage>
        <taxon>Eukaryota</taxon>
        <taxon>Viridiplantae</taxon>
        <taxon>Streptophyta</taxon>
        <taxon>Embryophyta</taxon>
        <taxon>Tracheophyta</taxon>
        <taxon>Spermatophyta</taxon>
        <taxon>Magnoliopsida</taxon>
        <taxon>eudicotyledons</taxon>
        <taxon>Gunneridae</taxon>
        <taxon>Pentapetalae</taxon>
        <taxon>rosids</taxon>
        <taxon>fabids</taxon>
        <taxon>Rosales</taxon>
        <taxon>Rosaceae</taxon>
        <taxon>Amygdaloideae</taxon>
        <taxon>Maleae</taxon>
        <taxon>Malus</taxon>
    </lineage>
</organism>
<keyword evidence="2" id="KW-1185">Reference proteome</keyword>
<name>A0A498J5D8_MALDO</name>